<gene>
    <name evidence="4" type="ORF">BO87DRAFT_418043</name>
</gene>
<dbReference type="InterPro" id="IPR004136">
    <property type="entry name" value="NMO"/>
</dbReference>
<sequence length="410" mass="43354">MAQQSGYCGEFAIPITVELGLGLLGARLKSSIARSPIAVIMDRRPPLQSTYPWTKAPVIAQAPMLNIAGPELATAVSAAGGIGFIAGGNDVSNLESKLQKAKQLVKEYQAAESSPDQNRLQLYDGPNLPVGVGFLSWGADLKMALPLIIQYRPCAVWLFAPPNSAADQVPWVEGIRTQTGGSVTIWVQVGSVEDAIDASVKLQPDVLVVQGSDGGGHGLQHSASIVSLVPEIIDHLDAKPPVNANNLLKPKIVAAGGLVDGRGVAAALTLGAEAVVMGTRFLASLEVPIPKGYQQAIIEASDGGIHTIRSAVYDRVRGFLSWPPKYSPRGIVNQTHTDFVAGKVTEQQNYDLYQKALKKGNPGYGPNGRLATFAGTAVGLVKEILPAGEIVRRTRKETESVLKIGRLAKL</sequence>
<dbReference type="GeneID" id="37129312"/>
<reference evidence="4" key="1">
    <citation type="submission" date="2016-12" db="EMBL/GenBank/DDBJ databases">
        <title>The genomes of Aspergillus section Nigri reveals drivers in fungal speciation.</title>
        <authorList>
            <consortium name="DOE Joint Genome Institute"/>
            <person name="Vesth T.C."/>
            <person name="Nybo J."/>
            <person name="Theobald S."/>
            <person name="Brandl J."/>
            <person name="Frisvad J.C."/>
            <person name="Nielsen K.F."/>
            <person name="Lyhne E.K."/>
            <person name="Kogle M.E."/>
            <person name="Kuo A."/>
            <person name="Riley R."/>
            <person name="Clum A."/>
            <person name="Nolan M."/>
            <person name="Lipzen A."/>
            <person name="Salamov A."/>
            <person name="Henrissat B."/>
            <person name="Wiebenga A."/>
            <person name="De Vries R.P."/>
            <person name="Grigoriev I.V."/>
            <person name="Mortensen U.H."/>
            <person name="Andersen M.R."/>
            <person name="Baker S.E."/>
        </authorList>
    </citation>
    <scope>NUCLEOTIDE SEQUENCE [LARGE SCALE GENOMIC DNA]</scope>
    <source>
        <strain evidence="4">CBS 115656</strain>
    </source>
</reference>
<dbReference type="CDD" id="cd04730">
    <property type="entry name" value="NPD_like"/>
    <property type="match status" value="1"/>
</dbReference>
<dbReference type="PANTHER" id="PTHR32332:SF34">
    <property type="entry name" value="2-NITROPROPANE DIOXYGENASE FAMILY, PUTATIVE-RELATED"/>
    <property type="match status" value="1"/>
</dbReference>
<protein>
    <submittedName>
        <fullName evidence="4">Oxidoreductase</fullName>
    </submittedName>
</protein>
<dbReference type="InterPro" id="IPR013785">
    <property type="entry name" value="Aldolase_TIM"/>
</dbReference>
<dbReference type="Pfam" id="PF03060">
    <property type="entry name" value="NMO"/>
    <property type="match status" value="2"/>
</dbReference>
<dbReference type="Proteomes" id="UP000247647">
    <property type="component" value="Unassembled WGS sequence"/>
</dbReference>
<dbReference type="Gene3D" id="3.20.20.70">
    <property type="entry name" value="Aldolase class I"/>
    <property type="match status" value="1"/>
</dbReference>
<accession>A0A318YD77</accession>
<name>A0A318YD77_ASPNB</name>
<organism evidence="4 5">
    <name type="scientific">Aspergillus neoniger (strain CBS 115656)</name>
    <dbReference type="NCBI Taxonomy" id="1448310"/>
    <lineage>
        <taxon>Eukaryota</taxon>
        <taxon>Fungi</taxon>
        <taxon>Dikarya</taxon>
        <taxon>Ascomycota</taxon>
        <taxon>Pezizomycotina</taxon>
        <taxon>Eurotiomycetes</taxon>
        <taxon>Eurotiomycetidae</taxon>
        <taxon>Eurotiales</taxon>
        <taxon>Aspergillaceae</taxon>
        <taxon>Aspergillus</taxon>
        <taxon>Aspergillus subgen. Circumdati</taxon>
    </lineage>
</organism>
<dbReference type="RefSeq" id="XP_025477025.1">
    <property type="nucleotide sequence ID" value="XM_025626856.1"/>
</dbReference>
<evidence type="ECO:0000256" key="2">
    <source>
        <dbReference type="ARBA" id="ARBA00022643"/>
    </source>
</evidence>
<keyword evidence="5" id="KW-1185">Reference proteome</keyword>
<dbReference type="SUPFAM" id="SSF51412">
    <property type="entry name" value="Inosine monophosphate dehydrogenase (IMPDH)"/>
    <property type="match status" value="1"/>
</dbReference>
<dbReference type="AlphaFoldDB" id="A0A318YD77"/>
<dbReference type="EMBL" id="KZ821472">
    <property type="protein sequence ID" value="PYH31547.1"/>
    <property type="molecule type" value="Genomic_DNA"/>
</dbReference>
<keyword evidence="1" id="KW-0285">Flavoprotein</keyword>
<dbReference type="GO" id="GO:0018580">
    <property type="term" value="F:nitronate monooxygenase activity"/>
    <property type="evidence" value="ECO:0007669"/>
    <property type="project" value="InterPro"/>
</dbReference>
<evidence type="ECO:0000313" key="5">
    <source>
        <dbReference type="Proteomes" id="UP000247647"/>
    </source>
</evidence>
<dbReference type="PANTHER" id="PTHR32332">
    <property type="entry name" value="2-NITROPROPANE DIOXYGENASE"/>
    <property type="match status" value="1"/>
</dbReference>
<proteinExistence type="predicted"/>
<keyword evidence="3" id="KW-0560">Oxidoreductase</keyword>
<evidence type="ECO:0000256" key="3">
    <source>
        <dbReference type="ARBA" id="ARBA00023002"/>
    </source>
</evidence>
<keyword evidence="2" id="KW-0288">FMN</keyword>
<evidence type="ECO:0000313" key="4">
    <source>
        <dbReference type="EMBL" id="PYH31547.1"/>
    </source>
</evidence>
<dbReference type="OrthoDB" id="2349068at2759"/>
<evidence type="ECO:0000256" key="1">
    <source>
        <dbReference type="ARBA" id="ARBA00022630"/>
    </source>
</evidence>